<protein>
    <submittedName>
        <fullName evidence="1">Uncharacterized protein</fullName>
    </submittedName>
</protein>
<proteinExistence type="predicted"/>
<sequence length="123" mass="12719">MAEDGVLKSVIGLRIERVAELDGVAKFSSWEPINGGNGGGGNELLPSVAILFVHAAAQQPNCSSLPYLYEGSTCNVGGLGSVPPTDSPATMPSSPTSIWSCCCCSWSCLMLIILLNVKNGFAA</sequence>
<organism evidence="1 2">
    <name type="scientific">Heterodera trifolii</name>
    <dbReference type="NCBI Taxonomy" id="157864"/>
    <lineage>
        <taxon>Eukaryota</taxon>
        <taxon>Metazoa</taxon>
        <taxon>Ecdysozoa</taxon>
        <taxon>Nematoda</taxon>
        <taxon>Chromadorea</taxon>
        <taxon>Rhabditida</taxon>
        <taxon>Tylenchina</taxon>
        <taxon>Tylenchomorpha</taxon>
        <taxon>Tylenchoidea</taxon>
        <taxon>Heteroderidae</taxon>
        <taxon>Heteroderinae</taxon>
        <taxon>Heterodera</taxon>
    </lineage>
</organism>
<accession>A0ABD2J1M2</accession>
<gene>
    <name evidence="1" type="ORF">niasHT_039022</name>
</gene>
<dbReference type="EMBL" id="JBICBT010001053">
    <property type="protein sequence ID" value="KAL3085858.1"/>
    <property type="molecule type" value="Genomic_DNA"/>
</dbReference>
<reference evidence="1 2" key="1">
    <citation type="submission" date="2024-10" db="EMBL/GenBank/DDBJ databases">
        <authorList>
            <person name="Kim D."/>
        </authorList>
    </citation>
    <scope>NUCLEOTIDE SEQUENCE [LARGE SCALE GENOMIC DNA]</scope>
    <source>
        <strain evidence="1">BH-2024</strain>
    </source>
</reference>
<comment type="caution">
    <text evidence="1">The sequence shown here is derived from an EMBL/GenBank/DDBJ whole genome shotgun (WGS) entry which is preliminary data.</text>
</comment>
<dbReference type="Proteomes" id="UP001620626">
    <property type="component" value="Unassembled WGS sequence"/>
</dbReference>
<dbReference type="AlphaFoldDB" id="A0ABD2J1M2"/>
<keyword evidence="2" id="KW-1185">Reference proteome</keyword>
<evidence type="ECO:0000313" key="2">
    <source>
        <dbReference type="Proteomes" id="UP001620626"/>
    </source>
</evidence>
<name>A0ABD2J1M2_9BILA</name>
<evidence type="ECO:0000313" key="1">
    <source>
        <dbReference type="EMBL" id="KAL3085858.1"/>
    </source>
</evidence>